<dbReference type="SUPFAM" id="SSF51735">
    <property type="entry name" value="NAD(P)-binding Rossmann-fold domains"/>
    <property type="match status" value="1"/>
</dbReference>
<evidence type="ECO:0000256" key="4">
    <source>
        <dbReference type="ARBA" id="ARBA00022833"/>
    </source>
</evidence>
<dbReference type="PROSITE" id="PS00059">
    <property type="entry name" value="ADH_ZINC"/>
    <property type="match status" value="1"/>
</dbReference>
<dbReference type="InterPro" id="IPR036291">
    <property type="entry name" value="NAD(P)-bd_dom_sf"/>
</dbReference>
<sequence>MKAVRIHGVDDVRIDEVADPLVGPRDVLVRVRRCGLCGSDLGYIKAGGVAMPATEPFGIGHELSGTIEAVGAEVRGIAPGLRVVVNPMGDGNGIGAGLPEGAFAPLLRVSNATLGGAVHAIPDHVGWDAAALAEPLAVALHAVHRSGASSDDRVALFGVGPIGLGIVFFLKRLGVRHVVAIDRSAARLERARRLGADLCIDADTADVAAALGDAHGRGNLFGWPTVGTTLFFEASGAPSVLPSIVGMAPFHARAVMVAVHHQPIAIDWKMALGKEMSFVTSMAYPDEFPEVIAALSEPGFDADAFISHRLPLSRFDEALAAARDTAVSAKVMVACDA</sequence>
<dbReference type="STRING" id="439228.SAMN06295920_10666"/>
<gene>
    <name evidence="9" type="ORF">SAMN06295920_10666</name>
</gene>
<keyword evidence="5" id="KW-0560">Oxidoreductase</keyword>
<dbReference type="PANTHER" id="PTHR43161:SF23">
    <property type="entry name" value="(R,R)-BUTANEDIOL DEHYDROGENASE-RELATED"/>
    <property type="match status" value="1"/>
</dbReference>
<dbReference type="InterPro" id="IPR011032">
    <property type="entry name" value="GroES-like_sf"/>
</dbReference>
<dbReference type="OrthoDB" id="9773078at2"/>
<dbReference type="Gene3D" id="3.90.180.10">
    <property type="entry name" value="Medium-chain alcohol dehydrogenases, catalytic domain"/>
    <property type="match status" value="1"/>
</dbReference>
<evidence type="ECO:0000256" key="5">
    <source>
        <dbReference type="ARBA" id="ARBA00023002"/>
    </source>
</evidence>
<evidence type="ECO:0000313" key="9">
    <source>
        <dbReference type="EMBL" id="SKB77307.1"/>
    </source>
</evidence>
<evidence type="ECO:0000256" key="6">
    <source>
        <dbReference type="RuleBase" id="RU361277"/>
    </source>
</evidence>
<dbReference type="InterPro" id="IPR002328">
    <property type="entry name" value="ADH_Zn_CS"/>
</dbReference>
<organism evidence="9 10">
    <name type="scientific">Rhizorhabdus histidinilytica</name>
    <dbReference type="NCBI Taxonomy" id="439228"/>
    <lineage>
        <taxon>Bacteria</taxon>
        <taxon>Pseudomonadati</taxon>
        <taxon>Pseudomonadota</taxon>
        <taxon>Alphaproteobacteria</taxon>
        <taxon>Sphingomonadales</taxon>
        <taxon>Sphingomonadaceae</taxon>
        <taxon>Rhizorhabdus</taxon>
    </lineage>
</organism>
<dbReference type="InterPro" id="IPR013149">
    <property type="entry name" value="ADH-like_C"/>
</dbReference>
<dbReference type="Pfam" id="PF00107">
    <property type="entry name" value="ADH_zinc_N"/>
    <property type="match status" value="1"/>
</dbReference>
<dbReference type="AlphaFoldDB" id="A0A1T5DZZ3"/>
<comment type="similarity">
    <text evidence="2 6">Belongs to the zinc-containing alcohol dehydrogenase family.</text>
</comment>
<feature type="domain" description="Alcohol dehydrogenase-like N-terminal" evidence="8">
    <location>
        <begin position="23"/>
        <end position="110"/>
    </location>
</feature>
<accession>A0A1T5DZZ3</accession>
<dbReference type="GO" id="GO:0008270">
    <property type="term" value="F:zinc ion binding"/>
    <property type="evidence" value="ECO:0007669"/>
    <property type="project" value="InterPro"/>
</dbReference>
<evidence type="ECO:0000256" key="3">
    <source>
        <dbReference type="ARBA" id="ARBA00022723"/>
    </source>
</evidence>
<dbReference type="EMBL" id="FUYM01000006">
    <property type="protein sequence ID" value="SKB77307.1"/>
    <property type="molecule type" value="Genomic_DNA"/>
</dbReference>
<dbReference type="Pfam" id="PF08240">
    <property type="entry name" value="ADH_N"/>
    <property type="match status" value="1"/>
</dbReference>
<comment type="cofactor">
    <cofactor evidence="1 6">
        <name>Zn(2+)</name>
        <dbReference type="ChEBI" id="CHEBI:29105"/>
    </cofactor>
</comment>
<name>A0A1T5DZZ3_9SPHN</name>
<dbReference type="GO" id="GO:0005737">
    <property type="term" value="C:cytoplasm"/>
    <property type="evidence" value="ECO:0007669"/>
    <property type="project" value="TreeGrafter"/>
</dbReference>
<keyword evidence="3 6" id="KW-0479">Metal-binding</keyword>
<evidence type="ECO:0000259" key="8">
    <source>
        <dbReference type="Pfam" id="PF08240"/>
    </source>
</evidence>
<dbReference type="GO" id="GO:0000721">
    <property type="term" value="F:(R,R)-butanediol dehydrogenase activity"/>
    <property type="evidence" value="ECO:0007669"/>
    <property type="project" value="TreeGrafter"/>
</dbReference>
<keyword evidence="4 6" id="KW-0862">Zinc</keyword>
<evidence type="ECO:0000256" key="2">
    <source>
        <dbReference type="ARBA" id="ARBA00008072"/>
    </source>
</evidence>
<feature type="domain" description="Alcohol dehydrogenase-like C-terminal" evidence="7">
    <location>
        <begin position="161"/>
        <end position="296"/>
    </location>
</feature>
<dbReference type="GO" id="GO:0034079">
    <property type="term" value="P:butanediol biosynthetic process"/>
    <property type="evidence" value="ECO:0007669"/>
    <property type="project" value="TreeGrafter"/>
</dbReference>
<dbReference type="InterPro" id="IPR013154">
    <property type="entry name" value="ADH-like_N"/>
</dbReference>
<dbReference type="Gene3D" id="3.40.50.720">
    <property type="entry name" value="NAD(P)-binding Rossmann-like Domain"/>
    <property type="match status" value="1"/>
</dbReference>
<proteinExistence type="inferred from homology"/>
<keyword evidence="10" id="KW-1185">Reference proteome</keyword>
<reference evidence="10" key="1">
    <citation type="submission" date="2017-02" db="EMBL/GenBank/DDBJ databases">
        <authorList>
            <person name="Varghese N."/>
            <person name="Submissions S."/>
        </authorList>
    </citation>
    <scope>NUCLEOTIDE SEQUENCE [LARGE SCALE GENOMIC DNA]</scope>
    <source>
        <strain evidence="10">UM2</strain>
    </source>
</reference>
<dbReference type="Proteomes" id="UP000189818">
    <property type="component" value="Unassembled WGS sequence"/>
</dbReference>
<evidence type="ECO:0000256" key="1">
    <source>
        <dbReference type="ARBA" id="ARBA00001947"/>
    </source>
</evidence>
<dbReference type="RefSeq" id="WP_079648836.1">
    <property type="nucleotide sequence ID" value="NZ_FUYM01000006.1"/>
</dbReference>
<dbReference type="PANTHER" id="PTHR43161">
    <property type="entry name" value="SORBITOL DEHYDROGENASE"/>
    <property type="match status" value="1"/>
</dbReference>
<evidence type="ECO:0000259" key="7">
    <source>
        <dbReference type="Pfam" id="PF00107"/>
    </source>
</evidence>
<dbReference type="SUPFAM" id="SSF50129">
    <property type="entry name" value="GroES-like"/>
    <property type="match status" value="1"/>
</dbReference>
<protein>
    <submittedName>
        <fullName evidence="9">Threonine dehydrogenase</fullName>
    </submittedName>
</protein>
<evidence type="ECO:0000313" key="10">
    <source>
        <dbReference type="Proteomes" id="UP000189818"/>
    </source>
</evidence>